<dbReference type="EMBL" id="JACIDH010000016">
    <property type="protein sequence ID" value="MBB3880494.1"/>
    <property type="molecule type" value="Genomic_DNA"/>
</dbReference>
<accession>A0A7W6AE49</accession>
<comment type="caution">
    <text evidence="7">The sequence shown here is derived from an EMBL/GenBank/DDBJ whole genome shotgun (WGS) entry which is preliminary data.</text>
</comment>
<evidence type="ECO:0000256" key="2">
    <source>
        <dbReference type="ARBA" id="ARBA00005722"/>
    </source>
</evidence>
<dbReference type="AlphaFoldDB" id="A0A7W6AE49"/>
<feature type="chain" id="PRO_5030859623" evidence="6">
    <location>
        <begin position="30"/>
        <end position="298"/>
    </location>
</feature>
<dbReference type="GO" id="GO:0009279">
    <property type="term" value="C:cell outer membrane"/>
    <property type="evidence" value="ECO:0007669"/>
    <property type="project" value="UniProtKB-SubCell"/>
</dbReference>
<dbReference type="Pfam" id="PF06629">
    <property type="entry name" value="MipA"/>
    <property type="match status" value="1"/>
</dbReference>
<dbReference type="Proteomes" id="UP000538670">
    <property type="component" value="Unassembled WGS sequence"/>
</dbReference>
<comment type="similarity">
    <text evidence="2">Belongs to the MipA/OmpV family.</text>
</comment>
<evidence type="ECO:0000256" key="5">
    <source>
        <dbReference type="ARBA" id="ARBA00023237"/>
    </source>
</evidence>
<evidence type="ECO:0000256" key="1">
    <source>
        <dbReference type="ARBA" id="ARBA00004442"/>
    </source>
</evidence>
<organism evidence="7 8">
    <name type="scientific">Sphingomonas pseudosanguinis</name>
    <dbReference type="NCBI Taxonomy" id="413712"/>
    <lineage>
        <taxon>Bacteria</taxon>
        <taxon>Pseudomonadati</taxon>
        <taxon>Pseudomonadota</taxon>
        <taxon>Alphaproteobacteria</taxon>
        <taxon>Sphingomonadales</taxon>
        <taxon>Sphingomonadaceae</taxon>
        <taxon>Sphingomonas</taxon>
    </lineage>
</organism>
<evidence type="ECO:0000313" key="8">
    <source>
        <dbReference type="Proteomes" id="UP000538670"/>
    </source>
</evidence>
<evidence type="ECO:0000256" key="4">
    <source>
        <dbReference type="ARBA" id="ARBA00023136"/>
    </source>
</evidence>
<dbReference type="PANTHER" id="PTHR38776:SF1">
    <property type="entry name" value="MLTA-INTERACTING PROTEIN-RELATED"/>
    <property type="match status" value="1"/>
</dbReference>
<keyword evidence="3 6" id="KW-0732">Signal</keyword>
<dbReference type="PANTHER" id="PTHR38776">
    <property type="entry name" value="MLTA-INTERACTING PROTEIN-RELATED"/>
    <property type="match status" value="1"/>
</dbReference>
<dbReference type="RefSeq" id="WP_240456110.1">
    <property type="nucleotide sequence ID" value="NZ_JACIDH010000016.1"/>
</dbReference>
<keyword evidence="5" id="KW-0998">Cell outer membrane</keyword>
<gene>
    <name evidence="7" type="ORF">GGR48_002940</name>
</gene>
<keyword evidence="8" id="KW-1185">Reference proteome</keyword>
<evidence type="ECO:0000313" key="7">
    <source>
        <dbReference type="EMBL" id="MBB3880494.1"/>
    </source>
</evidence>
<feature type="signal peptide" evidence="6">
    <location>
        <begin position="1"/>
        <end position="29"/>
    </location>
</feature>
<reference evidence="7 8" key="1">
    <citation type="submission" date="2020-08" db="EMBL/GenBank/DDBJ databases">
        <title>Genomic Encyclopedia of Type Strains, Phase IV (KMG-IV): sequencing the most valuable type-strain genomes for metagenomic binning, comparative biology and taxonomic classification.</title>
        <authorList>
            <person name="Goeker M."/>
        </authorList>
    </citation>
    <scope>NUCLEOTIDE SEQUENCE [LARGE SCALE GENOMIC DNA]</scope>
    <source>
        <strain evidence="7 8">DSM 19512</strain>
    </source>
</reference>
<name>A0A7W6AE49_9SPHN</name>
<comment type="subcellular location">
    <subcellularLocation>
        <location evidence="1">Cell outer membrane</location>
    </subcellularLocation>
</comment>
<protein>
    <submittedName>
        <fullName evidence="7">Outer membrane scaffolding protein for murein synthesis (MipA/OmpV family)</fullName>
    </submittedName>
</protein>
<keyword evidence="4" id="KW-0472">Membrane</keyword>
<proteinExistence type="inferred from homology"/>
<sequence length="298" mass="31167">MRLFSRPTLCGVAPLIASAALSLSVPAHAQDVPAADVSDAAAVGAQMGKNTITIGLGGAYLPDYQGSNDYQFTPAPAALAYINGHTITLIGNRLSVDLIGDRTNPGWDFQAGPVGVVNLDRTAPSRIDDVRVRALGKIGAAVELGGYVGIGKVGVITSPYDRLSVALSYRHDVTGVHDSGIWQPSVNYFTPLSTKAAVGLFATAEHAGSGYARRYYSINQGQSLASGLPVYNARSGWKNWTAGAIGTYSLTGNLLQGWKLVGSVAYGRMLNDFGDSPIVSQAGSRGQWLSALGVAYTF</sequence>
<evidence type="ECO:0000256" key="6">
    <source>
        <dbReference type="SAM" id="SignalP"/>
    </source>
</evidence>
<dbReference type="InterPro" id="IPR010583">
    <property type="entry name" value="MipA"/>
</dbReference>
<evidence type="ECO:0000256" key="3">
    <source>
        <dbReference type="ARBA" id="ARBA00022729"/>
    </source>
</evidence>